<gene>
    <name evidence="3" type="ORF">OG477_15030</name>
</gene>
<feature type="region of interest" description="Disordered" evidence="1">
    <location>
        <begin position="60"/>
        <end position="89"/>
    </location>
</feature>
<protein>
    <submittedName>
        <fullName evidence="3">Uncharacterized protein</fullName>
    </submittedName>
</protein>
<feature type="transmembrane region" description="Helical" evidence="2">
    <location>
        <begin position="12"/>
        <end position="29"/>
    </location>
</feature>
<feature type="transmembrane region" description="Helical" evidence="2">
    <location>
        <begin position="35"/>
        <end position="57"/>
    </location>
</feature>
<reference evidence="3" key="1">
    <citation type="submission" date="2022-10" db="EMBL/GenBank/DDBJ databases">
        <title>The complete genomes of actinobacterial strains from the NBC collection.</title>
        <authorList>
            <person name="Joergensen T.S."/>
            <person name="Alvarez Arevalo M."/>
            <person name="Sterndorff E.B."/>
            <person name="Faurdal D."/>
            <person name="Vuksanovic O."/>
            <person name="Mourched A.-S."/>
            <person name="Charusanti P."/>
            <person name="Shaw S."/>
            <person name="Blin K."/>
            <person name="Weber T."/>
        </authorList>
    </citation>
    <scope>NUCLEOTIDE SEQUENCE</scope>
    <source>
        <strain evidence="3">NBC 00180</strain>
    </source>
</reference>
<proteinExistence type="predicted"/>
<dbReference type="AlphaFoldDB" id="A0AAU1HUX2"/>
<organism evidence="3">
    <name type="scientific">Streptomyces sp. NBC_00180</name>
    <dbReference type="NCBI Taxonomy" id="2903632"/>
    <lineage>
        <taxon>Bacteria</taxon>
        <taxon>Bacillati</taxon>
        <taxon>Actinomycetota</taxon>
        <taxon>Actinomycetes</taxon>
        <taxon>Kitasatosporales</taxon>
        <taxon>Streptomycetaceae</taxon>
        <taxon>Streptomyces</taxon>
    </lineage>
</organism>
<evidence type="ECO:0000313" key="3">
    <source>
        <dbReference type="EMBL" id="WTP86601.1"/>
    </source>
</evidence>
<keyword evidence="2" id="KW-1133">Transmembrane helix</keyword>
<keyword evidence="2" id="KW-0812">Transmembrane</keyword>
<sequence>MLRHEFQPGRLVAGTFLTLAGIIYIGDAGDAWETPWFVVIPIVIGGLCLAAAVALTTRGIRRRRSSRTTPKVHPPTPDRAPNSNPDTPH</sequence>
<accession>A0AAU1HUX2</accession>
<evidence type="ECO:0000256" key="1">
    <source>
        <dbReference type="SAM" id="MobiDB-lite"/>
    </source>
</evidence>
<keyword evidence="2" id="KW-0472">Membrane</keyword>
<name>A0AAU1HUX2_9ACTN</name>
<dbReference type="EMBL" id="CP108140">
    <property type="protein sequence ID" value="WTP86601.1"/>
    <property type="molecule type" value="Genomic_DNA"/>
</dbReference>
<evidence type="ECO:0000256" key="2">
    <source>
        <dbReference type="SAM" id="Phobius"/>
    </source>
</evidence>